<dbReference type="InterPro" id="IPR036055">
    <property type="entry name" value="LDL_receptor-like_sf"/>
</dbReference>
<keyword evidence="1 3" id="KW-0245">EGF-like domain</keyword>
<evidence type="ECO:0000259" key="4">
    <source>
        <dbReference type="PROSITE" id="PS50026"/>
    </source>
</evidence>
<organism evidence="5 6">
    <name type="scientific">Dreissena polymorpha</name>
    <name type="common">Zebra mussel</name>
    <name type="synonym">Mytilus polymorpha</name>
    <dbReference type="NCBI Taxonomy" id="45954"/>
    <lineage>
        <taxon>Eukaryota</taxon>
        <taxon>Metazoa</taxon>
        <taxon>Spiralia</taxon>
        <taxon>Lophotrochozoa</taxon>
        <taxon>Mollusca</taxon>
        <taxon>Bivalvia</taxon>
        <taxon>Autobranchia</taxon>
        <taxon>Heteroconchia</taxon>
        <taxon>Euheterodonta</taxon>
        <taxon>Imparidentia</taxon>
        <taxon>Neoheterodontei</taxon>
        <taxon>Myida</taxon>
        <taxon>Dreissenoidea</taxon>
        <taxon>Dreissenidae</taxon>
        <taxon>Dreissena</taxon>
    </lineage>
</organism>
<dbReference type="InterPro" id="IPR000884">
    <property type="entry name" value="TSP1_rpt"/>
</dbReference>
<dbReference type="Gene3D" id="2.20.100.10">
    <property type="entry name" value="Thrombospondin type-1 (TSP1) repeat"/>
    <property type="match status" value="1"/>
</dbReference>
<dbReference type="Pfam" id="PF00090">
    <property type="entry name" value="TSP_1"/>
    <property type="match status" value="1"/>
</dbReference>
<accession>A0A9D4H9Z6</accession>
<dbReference type="Gene3D" id="4.10.400.10">
    <property type="entry name" value="Low-density Lipoprotein Receptor"/>
    <property type="match status" value="1"/>
</dbReference>
<dbReference type="SMART" id="SM00209">
    <property type="entry name" value="TSP1"/>
    <property type="match status" value="1"/>
</dbReference>
<dbReference type="SUPFAM" id="SSF82895">
    <property type="entry name" value="TSP-1 type 1 repeat"/>
    <property type="match status" value="1"/>
</dbReference>
<proteinExistence type="predicted"/>
<dbReference type="Pfam" id="PF00057">
    <property type="entry name" value="Ldl_recept_a"/>
    <property type="match status" value="1"/>
</dbReference>
<dbReference type="InterPro" id="IPR036383">
    <property type="entry name" value="TSP1_rpt_sf"/>
</dbReference>
<gene>
    <name evidence="5" type="ORF">DPMN_104540</name>
</gene>
<dbReference type="PANTHER" id="PTHR16311">
    <property type="entry name" value="THROMBOSPONDIN TYPE I DOMAIN-CONTAINING 1"/>
    <property type="match status" value="1"/>
</dbReference>
<name>A0A9D4H9Z6_DREPO</name>
<reference evidence="5" key="2">
    <citation type="submission" date="2020-11" db="EMBL/GenBank/DDBJ databases">
        <authorList>
            <person name="McCartney M.A."/>
            <person name="Auch B."/>
            <person name="Kono T."/>
            <person name="Mallez S."/>
            <person name="Becker A."/>
            <person name="Gohl D.M."/>
            <person name="Silverstein K.A.T."/>
            <person name="Koren S."/>
            <person name="Bechman K.B."/>
            <person name="Herman A."/>
            <person name="Abrahante J.E."/>
            <person name="Garbe J."/>
        </authorList>
    </citation>
    <scope>NUCLEOTIDE SEQUENCE</scope>
    <source>
        <strain evidence="5">Duluth1</strain>
        <tissue evidence="5">Whole animal</tissue>
    </source>
</reference>
<evidence type="ECO:0000256" key="1">
    <source>
        <dbReference type="ARBA" id="ARBA00022536"/>
    </source>
</evidence>
<reference evidence="5" key="1">
    <citation type="journal article" date="2019" name="bioRxiv">
        <title>The Genome of the Zebra Mussel, Dreissena polymorpha: A Resource for Invasive Species Research.</title>
        <authorList>
            <person name="McCartney M.A."/>
            <person name="Auch B."/>
            <person name="Kono T."/>
            <person name="Mallez S."/>
            <person name="Zhang Y."/>
            <person name="Obille A."/>
            <person name="Becker A."/>
            <person name="Abrahante J.E."/>
            <person name="Garbe J."/>
            <person name="Badalamenti J.P."/>
            <person name="Herman A."/>
            <person name="Mangelson H."/>
            <person name="Liachko I."/>
            <person name="Sullivan S."/>
            <person name="Sone E.D."/>
            <person name="Koren S."/>
            <person name="Silverstein K.A.T."/>
            <person name="Beckman K.B."/>
            <person name="Gohl D.M."/>
        </authorList>
    </citation>
    <scope>NUCLEOTIDE SEQUENCE</scope>
    <source>
        <strain evidence="5">Duluth1</strain>
        <tissue evidence="5">Whole animal</tissue>
    </source>
</reference>
<dbReference type="FunFam" id="2.20.100.10:FF:000001">
    <property type="entry name" value="semaphorin-5A isoform X1"/>
    <property type="match status" value="1"/>
</dbReference>
<dbReference type="EMBL" id="JAIWYP010000004">
    <property type="protein sequence ID" value="KAH3831278.1"/>
    <property type="molecule type" value="Genomic_DNA"/>
</dbReference>
<comment type="caution">
    <text evidence="5">The sequence shown here is derived from an EMBL/GenBank/DDBJ whole genome shotgun (WGS) entry which is preliminary data.</text>
</comment>
<keyword evidence="2" id="KW-1015">Disulfide bond</keyword>
<dbReference type="InterPro" id="IPR002172">
    <property type="entry name" value="LDrepeatLR_classA_rpt"/>
</dbReference>
<comment type="caution">
    <text evidence="3">Lacks conserved residue(s) required for the propagation of feature annotation.</text>
</comment>
<evidence type="ECO:0000256" key="2">
    <source>
        <dbReference type="ARBA" id="ARBA00023157"/>
    </source>
</evidence>
<dbReference type="Proteomes" id="UP000828390">
    <property type="component" value="Unassembled WGS sequence"/>
</dbReference>
<feature type="domain" description="EGF-like" evidence="4">
    <location>
        <begin position="5"/>
        <end position="45"/>
    </location>
</feature>
<evidence type="ECO:0000313" key="6">
    <source>
        <dbReference type="Proteomes" id="UP000828390"/>
    </source>
</evidence>
<dbReference type="PROSITE" id="PS50092">
    <property type="entry name" value="TSP1"/>
    <property type="match status" value="1"/>
</dbReference>
<dbReference type="PROSITE" id="PS50026">
    <property type="entry name" value="EGF_3"/>
    <property type="match status" value="1"/>
</dbReference>
<dbReference type="PROSITE" id="PS50068">
    <property type="entry name" value="LDLRA_2"/>
    <property type="match status" value="1"/>
</dbReference>
<dbReference type="CDD" id="cd00112">
    <property type="entry name" value="LDLa"/>
    <property type="match status" value="1"/>
</dbReference>
<evidence type="ECO:0000313" key="5">
    <source>
        <dbReference type="EMBL" id="KAH3831278.1"/>
    </source>
</evidence>
<dbReference type="SMART" id="SM00192">
    <property type="entry name" value="LDLa"/>
    <property type="match status" value="1"/>
</dbReference>
<dbReference type="PANTHER" id="PTHR16311:SF3">
    <property type="entry name" value="THROMBOSPONDIN TYPE-1 DOMAIN-CONTAINING PROTEIN 1"/>
    <property type="match status" value="1"/>
</dbReference>
<dbReference type="AlphaFoldDB" id="A0A9D4H9Z6"/>
<protein>
    <recommendedName>
        <fullName evidence="4">EGF-like domain-containing protein</fullName>
    </recommendedName>
</protein>
<evidence type="ECO:0000256" key="3">
    <source>
        <dbReference type="PROSITE-ProRule" id="PRU00076"/>
    </source>
</evidence>
<dbReference type="InterPro" id="IPR000742">
    <property type="entry name" value="EGF"/>
</dbReference>
<keyword evidence="6" id="KW-1185">Reference proteome</keyword>
<dbReference type="InterPro" id="IPR038877">
    <property type="entry name" value="THSD1"/>
</dbReference>
<dbReference type="SUPFAM" id="SSF57424">
    <property type="entry name" value="LDL receptor-like module"/>
    <property type="match status" value="1"/>
</dbReference>
<dbReference type="GO" id="GO:0071944">
    <property type="term" value="C:cell periphery"/>
    <property type="evidence" value="ECO:0007669"/>
    <property type="project" value="TreeGrafter"/>
</dbReference>
<sequence>MALLDINECANNPCKNGATCINGQNKEPTVTKNGATCTSAGTNCDLEKVNGQWGPWTNPSECSVTCGEGIATRARTCNKPRPANGGALCEGNPLLKVKCENSKCPSAGFGSSYVNKCPKNYFTCASGKITCIEDSFVCDCTNDCDDSSDEQPKWAGCQSFCAGKNGAQGQSATSVTMLMTSLLVVCTRLFS</sequence>